<dbReference type="CDD" id="cd02440">
    <property type="entry name" value="AdoMet_MTases"/>
    <property type="match status" value="1"/>
</dbReference>
<gene>
    <name evidence="1" type="ORF">CLI86_11255</name>
</gene>
<dbReference type="Pfam" id="PF13489">
    <property type="entry name" value="Methyltransf_23"/>
    <property type="match status" value="1"/>
</dbReference>
<dbReference type="Gene3D" id="3.40.50.150">
    <property type="entry name" value="Vaccinia Virus protein VP39"/>
    <property type="match status" value="1"/>
</dbReference>
<name>A0A2A6E6D3_TANFO</name>
<dbReference type="SUPFAM" id="SSF53335">
    <property type="entry name" value="S-adenosyl-L-methionine-dependent methyltransferases"/>
    <property type="match status" value="1"/>
</dbReference>
<dbReference type="Proteomes" id="UP000219259">
    <property type="component" value="Unassembled WGS sequence"/>
</dbReference>
<keyword evidence="1" id="KW-0808">Transferase</keyword>
<evidence type="ECO:0000313" key="1">
    <source>
        <dbReference type="EMBL" id="PDP42866.1"/>
    </source>
</evidence>
<dbReference type="AlphaFoldDB" id="A0A2A6E6D3"/>
<dbReference type="InterPro" id="IPR029063">
    <property type="entry name" value="SAM-dependent_MTases_sf"/>
</dbReference>
<organism evidence="1 2">
    <name type="scientific">Tannerella forsythia</name>
    <name type="common">Bacteroides forsythus</name>
    <dbReference type="NCBI Taxonomy" id="28112"/>
    <lineage>
        <taxon>Bacteria</taxon>
        <taxon>Pseudomonadati</taxon>
        <taxon>Bacteroidota</taxon>
        <taxon>Bacteroidia</taxon>
        <taxon>Bacteroidales</taxon>
        <taxon>Tannerellaceae</taxon>
        <taxon>Tannerella</taxon>
    </lineage>
</organism>
<accession>A0A2A6E6D3</accession>
<proteinExistence type="predicted"/>
<protein>
    <submittedName>
        <fullName evidence="1">Class I SAM-dependent methyltransferase</fullName>
    </submittedName>
</protein>
<dbReference type="GO" id="GO:0032259">
    <property type="term" value="P:methylation"/>
    <property type="evidence" value="ECO:0007669"/>
    <property type="project" value="UniProtKB-KW"/>
</dbReference>
<dbReference type="EMBL" id="NSLJ01000035">
    <property type="protein sequence ID" value="PDP42866.1"/>
    <property type="molecule type" value="Genomic_DNA"/>
</dbReference>
<sequence length="282" mass="32890">MGVTRTRVISCQMKIYGTDQIVYTPNNIPQILMWVKPNSRVLEFGPGMGYMTRYMKEQLHCHVVAVEINPVMAETIALYAEQVIVSNIDTGSWEQELQGRYFDYILFADVLEHLRNPLGTLQTVVRYGDCILTSVPNIGHSSIILSLLEGEFEYQNMGLLDDTHIRFFTRKSLVDMTGKCGLTCTDNKDTILMYPSSSEFHKYYSSHIGASWAIAKTPDSAVYQFVDRWEKKNDTRYRRKPYKISFVRYLKIIVSEVIRRVVFSSKHLRENKRIRRFWQQVK</sequence>
<evidence type="ECO:0000313" key="2">
    <source>
        <dbReference type="Proteomes" id="UP000219259"/>
    </source>
</evidence>
<comment type="caution">
    <text evidence="1">The sequence shown here is derived from an EMBL/GenBank/DDBJ whole genome shotgun (WGS) entry which is preliminary data.</text>
</comment>
<keyword evidence="1" id="KW-0489">Methyltransferase</keyword>
<reference evidence="1 2" key="1">
    <citation type="submission" date="2017-09" db="EMBL/GenBank/DDBJ databases">
        <title>Phase variable restriction modification systems are present in the genome sequences of periodontal pathogens Prevotella intermedia, Tannerella forsythia and Porphyromonas gingivalis.</title>
        <authorList>
            <person name="Haigh R.D."/>
            <person name="Crawford L."/>
            <person name="Ralph J."/>
            <person name="Wanford J."/>
            <person name="Vartoukian S.R."/>
            <person name="Hijazib K."/>
            <person name="Wade W."/>
            <person name="Oggioni M.R."/>
        </authorList>
    </citation>
    <scope>NUCLEOTIDE SEQUENCE [LARGE SCALE GENOMIC DNA]</scope>
    <source>
        <strain evidence="1 2">WW11663</strain>
    </source>
</reference>
<dbReference type="PANTHER" id="PTHR43861">
    <property type="entry name" value="TRANS-ACONITATE 2-METHYLTRANSFERASE-RELATED"/>
    <property type="match status" value="1"/>
</dbReference>
<dbReference type="GO" id="GO:0008168">
    <property type="term" value="F:methyltransferase activity"/>
    <property type="evidence" value="ECO:0007669"/>
    <property type="project" value="UniProtKB-KW"/>
</dbReference>